<proteinExistence type="predicted"/>
<dbReference type="OrthoDB" id="1814561at2"/>
<dbReference type="RefSeq" id="WP_074719094.1">
    <property type="nucleotide sequence ID" value="NZ_FNWV01000022.1"/>
</dbReference>
<protein>
    <submittedName>
        <fullName evidence="2">Uncharacterized protein</fullName>
    </submittedName>
</protein>
<dbReference type="EMBL" id="FNWV01000022">
    <property type="protein sequence ID" value="SEH87474.1"/>
    <property type="molecule type" value="Genomic_DNA"/>
</dbReference>
<evidence type="ECO:0000313" key="2">
    <source>
        <dbReference type="EMBL" id="SEH87474.1"/>
    </source>
</evidence>
<dbReference type="Gene3D" id="6.20.350.10">
    <property type="match status" value="1"/>
</dbReference>
<feature type="transmembrane region" description="Helical" evidence="1">
    <location>
        <begin position="79"/>
        <end position="101"/>
    </location>
</feature>
<keyword evidence="1" id="KW-0472">Membrane</keyword>
<organism evidence="2 3">
    <name type="scientific">Ruminococcus flavefaciens</name>
    <dbReference type="NCBI Taxonomy" id="1265"/>
    <lineage>
        <taxon>Bacteria</taxon>
        <taxon>Bacillati</taxon>
        <taxon>Bacillota</taxon>
        <taxon>Clostridia</taxon>
        <taxon>Eubacteriales</taxon>
        <taxon>Oscillospiraceae</taxon>
        <taxon>Ruminococcus</taxon>
    </lineage>
</organism>
<keyword evidence="1" id="KW-1133">Transmembrane helix</keyword>
<name>A0A1H6LG14_RUMFL</name>
<accession>A0A1H6LG14</accession>
<dbReference type="AlphaFoldDB" id="A0A1H6LG14"/>
<reference evidence="2 3" key="1">
    <citation type="submission" date="2016-10" db="EMBL/GenBank/DDBJ databases">
        <authorList>
            <person name="de Groot N.N."/>
        </authorList>
    </citation>
    <scope>NUCLEOTIDE SEQUENCE [LARGE SCALE GENOMIC DNA]</scope>
    <source>
        <strain evidence="2 3">YAD2003</strain>
    </source>
</reference>
<evidence type="ECO:0000313" key="3">
    <source>
        <dbReference type="Proteomes" id="UP000183190"/>
    </source>
</evidence>
<gene>
    <name evidence="2" type="ORF">SAMN02910265_03149</name>
</gene>
<feature type="transmembrane region" description="Helical" evidence="1">
    <location>
        <begin position="12"/>
        <end position="32"/>
    </location>
</feature>
<sequence length="652" mass="74868">MKSKTKVRTSRFIFVLAIVSFLIATAQGVLYYKKYDAFFKLLLVMQNSINAFGFKASVSIKDVIAFINNDPSLLNTVVGYAYCIAVFTAPYCTISFVYKFLERILRLIIGFRRRKNCKHIFVFGYNDDVKSMLRNNKSDPKEICIHIITTEKISQEEIYDLNKSGYVIHNIDVLKAATEELSSLFEKTHLENAKNIILFDTSSIRNFSLLQTFRLCEKDDPAKIKLCEGAKVSCRCEEEGIGRLIAEYYNSAAGKDAFYDLELVNFPEMQIHKMYSDVPLHTVYKDTDTTLDECTVHLLVAGLGQMGQQAVLQAMNLGIMSDKNKIIIDVFDTNIKKQKAEFINQFSSETFDISEDKIRLKNEAADGLLEINFYALNVQYLDFYSLLREKTASDPYTYAVITLENIDLAVNCAMQLEEIFCENGHEIPILMRMDSDRRLAGFISSENSALANVRIIDDRSCIITLDMIINREIDRIAKEYNHLYNNISIITSDEEGNTDNSDADPETEWNRLRLFRRSSSKAAAYHDEVKEFIIPKLANEKGTDLDEKLEEILGAEGSILKYTGSAWRMNVSESEVLERLKSDSFAYALASLEHRRWCSYMASIGWRAGERSDRFRRNPCLVTQQKLMESNPEMCKYDLMSLMERYRMNADR</sequence>
<keyword evidence="1" id="KW-0812">Transmembrane</keyword>
<dbReference type="Proteomes" id="UP000183190">
    <property type="component" value="Unassembled WGS sequence"/>
</dbReference>
<evidence type="ECO:0000256" key="1">
    <source>
        <dbReference type="SAM" id="Phobius"/>
    </source>
</evidence>